<evidence type="ECO:0000313" key="2">
    <source>
        <dbReference type="EMBL" id="TPG58472.1"/>
    </source>
</evidence>
<organism evidence="2 3">
    <name type="scientific">Muricoccus nepalensis</name>
    <dbReference type="NCBI Taxonomy" id="1854500"/>
    <lineage>
        <taxon>Bacteria</taxon>
        <taxon>Pseudomonadati</taxon>
        <taxon>Pseudomonadota</taxon>
        <taxon>Alphaproteobacteria</taxon>
        <taxon>Acetobacterales</taxon>
        <taxon>Roseomonadaceae</taxon>
        <taxon>Muricoccus</taxon>
    </lineage>
</organism>
<dbReference type="SMART" id="SM00421">
    <property type="entry name" value="HTH_LUXR"/>
    <property type="match status" value="1"/>
</dbReference>
<protein>
    <submittedName>
        <fullName evidence="2">LuxR family transcriptional regulator</fullName>
    </submittedName>
</protein>
<comment type="caution">
    <text evidence="2">The sequence shown here is derived from an EMBL/GenBank/DDBJ whole genome shotgun (WGS) entry which is preliminary data.</text>
</comment>
<dbReference type="InterPro" id="IPR000792">
    <property type="entry name" value="Tscrpt_reg_LuxR_C"/>
</dbReference>
<reference evidence="2 3" key="1">
    <citation type="journal article" date="2019" name="Environ. Microbiol.">
        <title>Species interactions and distinct microbial communities in high Arctic permafrost affected cryosols are associated with the CH4 and CO2 gas fluxes.</title>
        <authorList>
            <person name="Altshuler I."/>
            <person name="Hamel J."/>
            <person name="Turney S."/>
            <person name="Magnuson E."/>
            <person name="Levesque R."/>
            <person name="Greer C."/>
            <person name="Whyte L.G."/>
        </authorList>
    </citation>
    <scope>NUCLEOTIDE SEQUENCE [LARGE SCALE GENOMIC DNA]</scope>
    <source>
        <strain evidence="2 3">S9.3B</strain>
    </source>
</reference>
<dbReference type="GO" id="GO:0003677">
    <property type="term" value="F:DNA binding"/>
    <property type="evidence" value="ECO:0007669"/>
    <property type="project" value="InterPro"/>
</dbReference>
<dbReference type="GO" id="GO:0006355">
    <property type="term" value="P:regulation of DNA-templated transcription"/>
    <property type="evidence" value="ECO:0007669"/>
    <property type="project" value="InterPro"/>
</dbReference>
<accession>A0A502GA15</accession>
<proteinExistence type="predicted"/>
<dbReference type="InterPro" id="IPR016032">
    <property type="entry name" value="Sig_transdc_resp-reg_C-effctor"/>
</dbReference>
<dbReference type="InterPro" id="IPR036388">
    <property type="entry name" value="WH-like_DNA-bd_sf"/>
</dbReference>
<feature type="domain" description="HTH luxR-type" evidence="1">
    <location>
        <begin position="301"/>
        <end position="358"/>
    </location>
</feature>
<dbReference type="PRINTS" id="PR00038">
    <property type="entry name" value="HTHLUXR"/>
</dbReference>
<evidence type="ECO:0000259" key="1">
    <source>
        <dbReference type="SMART" id="SM00421"/>
    </source>
</evidence>
<dbReference type="AlphaFoldDB" id="A0A502GA15"/>
<keyword evidence="3" id="KW-1185">Reference proteome</keyword>
<name>A0A502GA15_9PROT</name>
<dbReference type="SUPFAM" id="SSF46894">
    <property type="entry name" value="C-terminal effector domain of the bipartite response regulators"/>
    <property type="match status" value="1"/>
</dbReference>
<sequence>MRLLDDPVFLSETVGAIYDCTLRPDAWPEVLERLCDAIGGKRGALGVSTVAGGRAAIAAIHGLPWTEEDERSLAINPFLPLAMVQPIDRAFVGSRDYGMEALQATRYYREYLRPRGFRDLIGFRVTDEGSSFGNWLLVTGDDRDVLTPAEIAGLELVAPHVRRAVEISQVLGAQRLMADSYRATLDRIDAAVLLLDGARRPVYANPRAEGEIAGGAVLRLQDGRLRGATEAAERALRRAVGEEGGRSGGVEASLAGTDGEERLLFTLGLDAEGCGGLRRTLLVLRSPREDTRNPVANAARAFGLTPAQVQVLAFLTRGHAPDEIAGLLGVSVTTVRSHLADLFARSGTSRQAELVARTLSFASPIRMPEP</sequence>
<dbReference type="OrthoDB" id="5497412at2"/>
<gene>
    <name evidence="2" type="ORF">EAH89_07610</name>
</gene>
<dbReference type="RefSeq" id="WP_140882208.1">
    <property type="nucleotide sequence ID" value="NZ_RCZP01000005.1"/>
</dbReference>
<dbReference type="Gene3D" id="1.10.10.10">
    <property type="entry name" value="Winged helix-like DNA-binding domain superfamily/Winged helix DNA-binding domain"/>
    <property type="match status" value="1"/>
</dbReference>
<dbReference type="Pfam" id="PF00196">
    <property type="entry name" value="GerE"/>
    <property type="match status" value="1"/>
</dbReference>
<dbReference type="EMBL" id="RCZP01000005">
    <property type="protein sequence ID" value="TPG58472.1"/>
    <property type="molecule type" value="Genomic_DNA"/>
</dbReference>
<dbReference type="Proteomes" id="UP000317078">
    <property type="component" value="Unassembled WGS sequence"/>
</dbReference>
<evidence type="ECO:0000313" key="3">
    <source>
        <dbReference type="Proteomes" id="UP000317078"/>
    </source>
</evidence>